<dbReference type="NCBIfam" id="NF038026">
    <property type="entry name" value="RsaX20_sORF"/>
    <property type="match status" value="1"/>
</dbReference>
<dbReference type="Proteomes" id="UP000006299">
    <property type="component" value="Chromosome"/>
</dbReference>
<name>K0D872_LEUCJ</name>
<dbReference type="PATRIC" id="fig|1229758.3.peg.1223"/>
<gene>
    <name evidence="1" type="ordered locus">C270_06100</name>
</gene>
<evidence type="ECO:0000313" key="2">
    <source>
        <dbReference type="Proteomes" id="UP000006299"/>
    </source>
</evidence>
<reference evidence="1 2" key="1">
    <citation type="journal article" date="2012" name="J. Bacteriol.">
        <title>Complete genome sequence of Leuconostoc carnosum strain JB16, isolated from Kimchi.</title>
        <authorList>
            <person name="Jung J.Y."/>
            <person name="Lee S.H."/>
            <person name="Jeon C.O."/>
        </authorList>
    </citation>
    <scope>NUCLEOTIDE SEQUENCE [LARGE SCALE GENOMIC DNA]</scope>
    <source>
        <strain evidence="1 2">JB16</strain>
    </source>
</reference>
<sequence length="40" mass="4531">MTEKLDIASATRKLKSPNIKTRKRALKALNDLSKLKSFSK</sequence>
<dbReference type="GeneID" id="61187818"/>
<organism evidence="1 2">
    <name type="scientific">Leuconostoc carnosum (strain JB16)</name>
    <dbReference type="NCBI Taxonomy" id="1229758"/>
    <lineage>
        <taxon>Bacteria</taxon>
        <taxon>Bacillati</taxon>
        <taxon>Bacillota</taxon>
        <taxon>Bacilli</taxon>
        <taxon>Lactobacillales</taxon>
        <taxon>Lactobacillaceae</taxon>
        <taxon>Leuconostoc</taxon>
    </lineage>
</organism>
<dbReference type="KEGG" id="lcn:C270_06100"/>
<proteinExistence type="predicted"/>
<evidence type="ECO:0000313" key="1">
    <source>
        <dbReference type="EMBL" id="AFT82129.1"/>
    </source>
</evidence>
<dbReference type="HOGENOM" id="CLU_214405_1_1_9"/>
<accession>K0D872</accession>
<dbReference type="eggNOG" id="ENOG50308J1">
    <property type="taxonomic scope" value="Bacteria"/>
</dbReference>
<dbReference type="STRING" id="1229758.C270_06100"/>
<dbReference type="EMBL" id="CP003851">
    <property type="protein sequence ID" value="AFT82129.1"/>
    <property type="molecule type" value="Genomic_DNA"/>
</dbReference>
<dbReference type="RefSeq" id="WP_014974739.1">
    <property type="nucleotide sequence ID" value="NC_018673.1"/>
</dbReference>
<protein>
    <recommendedName>
        <fullName evidence="3">Metal homeostasis protein</fullName>
    </recommendedName>
</protein>
<keyword evidence="2" id="KW-1185">Reference proteome</keyword>
<dbReference type="AlphaFoldDB" id="K0D872"/>
<dbReference type="InterPro" id="IPR049844">
    <property type="entry name" value="RsaX20-like"/>
</dbReference>
<evidence type="ECO:0008006" key="3">
    <source>
        <dbReference type="Google" id="ProtNLM"/>
    </source>
</evidence>